<dbReference type="Gene3D" id="1.20.1280.50">
    <property type="match status" value="1"/>
</dbReference>
<keyword evidence="3" id="KW-1185">Reference proteome</keyword>
<protein>
    <submittedName>
        <fullName evidence="2">F-box domain containing protein</fullName>
    </submittedName>
</protein>
<dbReference type="PANTHER" id="PTHR31672">
    <property type="entry name" value="BNACNNG10540D PROTEIN"/>
    <property type="match status" value="1"/>
</dbReference>
<evidence type="ECO:0000259" key="1">
    <source>
        <dbReference type="PROSITE" id="PS50181"/>
    </source>
</evidence>
<reference evidence="3" key="1">
    <citation type="submission" date="2016-06" db="EMBL/GenBank/DDBJ databases">
        <title>Parallel loss of symbiosis genes in relatives of nitrogen-fixing non-legume Parasponia.</title>
        <authorList>
            <person name="Van Velzen R."/>
            <person name="Holmer R."/>
            <person name="Bu F."/>
            <person name="Rutten L."/>
            <person name="Van Zeijl A."/>
            <person name="Liu W."/>
            <person name="Santuari L."/>
            <person name="Cao Q."/>
            <person name="Sharma T."/>
            <person name="Shen D."/>
            <person name="Roswanjaya Y."/>
            <person name="Wardhani T."/>
            <person name="Kalhor M.S."/>
            <person name="Jansen J."/>
            <person name="Van den Hoogen J."/>
            <person name="Gungor B."/>
            <person name="Hartog M."/>
            <person name="Hontelez J."/>
            <person name="Verver J."/>
            <person name="Yang W.-C."/>
            <person name="Schijlen E."/>
            <person name="Repin R."/>
            <person name="Schilthuizen M."/>
            <person name="Schranz E."/>
            <person name="Heidstra R."/>
            <person name="Miyata K."/>
            <person name="Fedorova E."/>
            <person name="Kohlen W."/>
            <person name="Bisseling T."/>
            <person name="Smit S."/>
            <person name="Geurts R."/>
        </authorList>
    </citation>
    <scope>NUCLEOTIDE SEQUENCE [LARGE SCALE GENOMIC DNA]</scope>
    <source>
        <strain evidence="3">cv. RG33-2</strain>
    </source>
</reference>
<dbReference type="Pfam" id="PF12937">
    <property type="entry name" value="F-box-like"/>
    <property type="match status" value="1"/>
</dbReference>
<evidence type="ECO:0000313" key="3">
    <source>
        <dbReference type="Proteomes" id="UP000237000"/>
    </source>
</evidence>
<dbReference type="OrthoDB" id="1163677at2759"/>
<organism evidence="2 3">
    <name type="scientific">Trema orientale</name>
    <name type="common">Charcoal tree</name>
    <name type="synonym">Celtis orientalis</name>
    <dbReference type="NCBI Taxonomy" id="63057"/>
    <lineage>
        <taxon>Eukaryota</taxon>
        <taxon>Viridiplantae</taxon>
        <taxon>Streptophyta</taxon>
        <taxon>Embryophyta</taxon>
        <taxon>Tracheophyta</taxon>
        <taxon>Spermatophyta</taxon>
        <taxon>Magnoliopsida</taxon>
        <taxon>eudicotyledons</taxon>
        <taxon>Gunneridae</taxon>
        <taxon>Pentapetalae</taxon>
        <taxon>rosids</taxon>
        <taxon>fabids</taxon>
        <taxon>Rosales</taxon>
        <taxon>Cannabaceae</taxon>
        <taxon>Trema</taxon>
    </lineage>
</organism>
<dbReference type="SUPFAM" id="SSF81383">
    <property type="entry name" value="F-box domain"/>
    <property type="match status" value="1"/>
</dbReference>
<dbReference type="AlphaFoldDB" id="A0A2P5EN94"/>
<feature type="domain" description="F-box" evidence="1">
    <location>
        <begin position="37"/>
        <end position="87"/>
    </location>
</feature>
<dbReference type="NCBIfam" id="TIGR01640">
    <property type="entry name" value="F_box_assoc_1"/>
    <property type="match status" value="1"/>
</dbReference>
<dbReference type="InterPro" id="IPR006527">
    <property type="entry name" value="F-box-assoc_dom_typ1"/>
</dbReference>
<dbReference type="InterPro" id="IPR050796">
    <property type="entry name" value="SCF_F-box_component"/>
</dbReference>
<comment type="caution">
    <text evidence="2">The sequence shown here is derived from an EMBL/GenBank/DDBJ whole genome shotgun (WGS) entry which is preliminary data.</text>
</comment>
<dbReference type="EMBL" id="JXTC01000122">
    <property type="protein sequence ID" value="PON87020.1"/>
    <property type="molecule type" value="Genomic_DNA"/>
</dbReference>
<dbReference type="PROSITE" id="PS50181">
    <property type="entry name" value="FBOX"/>
    <property type="match status" value="1"/>
</dbReference>
<dbReference type="SMART" id="SM00256">
    <property type="entry name" value="FBOX"/>
    <property type="match status" value="1"/>
</dbReference>
<dbReference type="Proteomes" id="UP000237000">
    <property type="component" value="Unassembled WGS sequence"/>
</dbReference>
<proteinExistence type="predicted"/>
<accession>A0A2P5EN94</accession>
<dbReference type="InParanoid" id="A0A2P5EN94"/>
<dbReference type="Pfam" id="PF07734">
    <property type="entry name" value="FBA_1"/>
    <property type="match status" value="1"/>
</dbReference>
<gene>
    <name evidence="2" type="ORF">TorRG33x02_171330</name>
</gene>
<evidence type="ECO:0000313" key="2">
    <source>
        <dbReference type="EMBL" id="PON87020.1"/>
    </source>
</evidence>
<dbReference type="InterPro" id="IPR017451">
    <property type="entry name" value="F-box-assoc_interact_dom"/>
</dbReference>
<sequence length="448" mass="51120">MEATLQTRAKSTKSAIRSCYQSRTAEINGDLRAAAETNRYLQLPEEVLEDILLRLPAETLKNCKRVCKSLFDLINNPSFVNKHLLRVTTENRKPCSSSSRTLFLKWIRQELSMDDIFDGYDVYHLHGNDLSKLVLSMVTICEEDDTNGNRDDDRLSCVVEEVRLPPIPESELPYFPTYIKASSHSNGIIHMADPENEGTSVLLNPILGEFKLLIRPEDLPDDYYSKFTGDDLTLHGLAGWGFGYDPKAKVYKCVKIYVDECSKFPVALVYTLGRYDSSRMIKIDIGGHRCSFQSNGVYCKGAYHWLNAGGQMILSFDMSEEKFYRTRLPKDLYAKVKKLQVWKESLIIFYGLECSWFSSIFEMWVMVGNIGGVEGSTYWTKHLTIGPLVCIFYPLIFWKDDELLLEGQDGRIVSYNLDTKRLRTLPLPGAVYPGHTSAYLYLKSLVSL</sequence>
<dbReference type="InterPro" id="IPR036047">
    <property type="entry name" value="F-box-like_dom_sf"/>
</dbReference>
<dbReference type="InterPro" id="IPR001810">
    <property type="entry name" value="F-box_dom"/>
</dbReference>
<dbReference type="PANTHER" id="PTHR31672:SF13">
    <property type="entry name" value="F-BOX PROTEIN CPR30-LIKE"/>
    <property type="match status" value="1"/>
</dbReference>
<name>A0A2P5EN94_TREOI</name>